<dbReference type="AlphaFoldDB" id="A0A9W8HH74"/>
<accession>A0A9W8HH74</accession>
<proteinExistence type="predicted"/>
<organism evidence="1 2">
    <name type="scientific">Coemansia javaensis</name>
    <dbReference type="NCBI Taxonomy" id="2761396"/>
    <lineage>
        <taxon>Eukaryota</taxon>
        <taxon>Fungi</taxon>
        <taxon>Fungi incertae sedis</taxon>
        <taxon>Zoopagomycota</taxon>
        <taxon>Kickxellomycotina</taxon>
        <taxon>Kickxellomycetes</taxon>
        <taxon>Kickxellales</taxon>
        <taxon>Kickxellaceae</taxon>
        <taxon>Coemansia</taxon>
    </lineage>
</organism>
<dbReference type="InterPro" id="IPR016024">
    <property type="entry name" value="ARM-type_fold"/>
</dbReference>
<keyword evidence="2" id="KW-1185">Reference proteome</keyword>
<evidence type="ECO:0008006" key="3">
    <source>
        <dbReference type="Google" id="ProtNLM"/>
    </source>
</evidence>
<sequence>MTEKAYSKNITKICGLLQTEPTPEVIQGLHEGFEDLSRQLRAGPFVEVFEATLSSIPFSALFSLLTAPDNRLITSVATVTGQLLKPVTWPMVHQTFEDHIVQGLAHPHHTVKTLVLNQFLKCEQSTEPFSPRYGPHIWKCLEGKGDNDVSRLARQVLVRLCGIGMALDNLLDDDSIVAVQELLDGDESQRFRAYDVVVAAARLSDATFERLREKEIIDRLLKEGSAKDVLVVMNYYELVPGLCKSAVALEHLQTAGVFTKALDLVRVTKAGTPAGGPLLQLAAIKLFTRMVDVCGASADGFLEKHPIASELAALATNPDTPANLRNSAVTSIGAIGSNPAALKHLSTEKTTLAALATTYSGASGELKIECLRAIACIFKHAAKSGGALSQTCFELYEQLDDGEFLGGLVKEIKKGLEESCIAGLSVIQNMASHAWGVREIATHESAVELLLKREPQRVKAVQQWQFATIQSIINAPQAKTEFDSDTLARLGKYVREGPFYVGAVPKVAVKTT</sequence>
<dbReference type="Proteomes" id="UP001140217">
    <property type="component" value="Unassembled WGS sequence"/>
</dbReference>
<reference evidence="1" key="1">
    <citation type="submission" date="2022-07" db="EMBL/GenBank/DDBJ databases">
        <title>Phylogenomic reconstructions and comparative analyses of Kickxellomycotina fungi.</title>
        <authorList>
            <person name="Reynolds N.K."/>
            <person name="Stajich J.E."/>
            <person name="Barry K."/>
            <person name="Grigoriev I.V."/>
            <person name="Crous P."/>
            <person name="Smith M.E."/>
        </authorList>
    </citation>
    <scope>NUCLEOTIDE SEQUENCE</scope>
    <source>
        <strain evidence="1">NBRC 105414</strain>
    </source>
</reference>
<evidence type="ECO:0000313" key="2">
    <source>
        <dbReference type="Proteomes" id="UP001140217"/>
    </source>
</evidence>
<dbReference type="InterPro" id="IPR019538">
    <property type="entry name" value="PSMD5"/>
</dbReference>
<dbReference type="Pfam" id="PF10508">
    <property type="entry name" value="Proteasom_PSMB"/>
    <property type="match status" value="1"/>
</dbReference>
<dbReference type="OrthoDB" id="10250600at2759"/>
<dbReference type="GO" id="GO:0043248">
    <property type="term" value="P:proteasome assembly"/>
    <property type="evidence" value="ECO:0007669"/>
    <property type="project" value="InterPro"/>
</dbReference>
<protein>
    <recommendedName>
        <fullName evidence="3">26S proteasome non-ATPase regulatory subunit 5</fullName>
    </recommendedName>
</protein>
<dbReference type="PANTHER" id="PTHR13554">
    <property type="entry name" value="26S PROTEASOME NON-ATPASE REGULATORY SUBUNIT 5-RELATED"/>
    <property type="match status" value="1"/>
</dbReference>
<dbReference type="SUPFAM" id="SSF48371">
    <property type="entry name" value="ARM repeat"/>
    <property type="match status" value="1"/>
</dbReference>
<gene>
    <name evidence="1" type="ORF">H4R18_000850</name>
</gene>
<comment type="caution">
    <text evidence="1">The sequence shown here is derived from an EMBL/GenBank/DDBJ whole genome shotgun (WGS) entry which is preliminary data.</text>
</comment>
<dbReference type="PANTHER" id="PTHR13554:SF10">
    <property type="entry name" value="26S PROTEASOME NON-ATPASE REGULATORY SUBUNIT 5"/>
    <property type="match status" value="1"/>
</dbReference>
<dbReference type="Gene3D" id="1.25.10.10">
    <property type="entry name" value="Leucine-rich Repeat Variant"/>
    <property type="match status" value="1"/>
</dbReference>
<dbReference type="EMBL" id="JANBUL010000018">
    <property type="protein sequence ID" value="KAJ2784925.1"/>
    <property type="molecule type" value="Genomic_DNA"/>
</dbReference>
<name>A0A9W8HH74_9FUNG</name>
<dbReference type="GO" id="GO:0005829">
    <property type="term" value="C:cytosol"/>
    <property type="evidence" value="ECO:0007669"/>
    <property type="project" value="TreeGrafter"/>
</dbReference>
<evidence type="ECO:0000313" key="1">
    <source>
        <dbReference type="EMBL" id="KAJ2784925.1"/>
    </source>
</evidence>
<dbReference type="InterPro" id="IPR011989">
    <property type="entry name" value="ARM-like"/>
</dbReference>